<comment type="caution">
    <text evidence="1">The sequence shown here is derived from an EMBL/GenBank/DDBJ whole genome shotgun (WGS) entry which is preliminary data.</text>
</comment>
<gene>
    <name evidence="1" type="ORF">NQ315_000687</name>
</gene>
<accession>A0AAV8WDD3</accession>
<reference evidence="1 2" key="1">
    <citation type="journal article" date="2023" name="Insect Mol. Biol.">
        <title>Genome sequencing provides insights into the evolution of gene families encoding plant cell wall-degrading enzymes in longhorned beetles.</title>
        <authorList>
            <person name="Shin N.R."/>
            <person name="Okamura Y."/>
            <person name="Kirsch R."/>
            <person name="Pauchet Y."/>
        </authorList>
    </citation>
    <scope>NUCLEOTIDE SEQUENCE [LARGE SCALE GENOMIC DNA]</scope>
    <source>
        <strain evidence="1">EAD_L_NR</strain>
    </source>
</reference>
<keyword evidence="2" id="KW-1185">Reference proteome</keyword>
<dbReference type="Proteomes" id="UP001159042">
    <property type="component" value="Unassembled WGS sequence"/>
</dbReference>
<proteinExistence type="predicted"/>
<evidence type="ECO:0000313" key="1">
    <source>
        <dbReference type="EMBL" id="KAJ8924539.1"/>
    </source>
</evidence>
<sequence>MYIRENPHPDVKYLCSLSTEMDLVLFHKNIKLPKIQNMKFPIKIKDSNTLEDILCRIEKHEITDRPLKDKLELVTEILDSVTAERPEKTAAINFMKVQINLLK</sequence>
<protein>
    <submittedName>
        <fullName evidence="1">Uncharacterized protein</fullName>
    </submittedName>
</protein>
<organism evidence="1 2">
    <name type="scientific">Exocentrus adspersus</name>
    <dbReference type="NCBI Taxonomy" id="1586481"/>
    <lineage>
        <taxon>Eukaryota</taxon>
        <taxon>Metazoa</taxon>
        <taxon>Ecdysozoa</taxon>
        <taxon>Arthropoda</taxon>
        <taxon>Hexapoda</taxon>
        <taxon>Insecta</taxon>
        <taxon>Pterygota</taxon>
        <taxon>Neoptera</taxon>
        <taxon>Endopterygota</taxon>
        <taxon>Coleoptera</taxon>
        <taxon>Polyphaga</taxon>
        <taxon>Cucujiformia</taxon>
        <taxon>Chrysomeloidea</taxon>
        <taxon>Cerambycidae</taxon>
        <taxon>Lamiinae</taxon>
        <taxon>Acanthocinini</taxon>
        <taxon>Exocentrus</taxon>
    </lineage>
</organism>
<evidence type="ECO:0000313" key="2">
    <source>
        <dbReference type="Proteomes" id="UP001159042"/>
    </source>
</evidence>
<name>A0AAV8WDD3_9CUCU</name>
<dbReference type="EMBL" id="JANEYG010000002">
    <property type="protein sequence ID" value="KAJ8924539.1"/>
    <property type="molecule type" value="Genomic_DNA"/>
</dbReference>
<dbReference type="AlphaFoldDB" id="A0AAV8WDD3"/>